<accession>A0A1S1HBH5</accession>
<keyword evidence="4" id="KW-1185">Reference proteome</keyword>
<reference evidence="3 4" key="1">
    <citation type="submission" date="2016-09" db="EMBL/GenBank/DDBJ databases">
        <title>Metabolic pathway, cell adaptation mechanisms and a novel monoxygenase revealed through proteogenomic-transcription analysis of a Sphingomonas haloaromaticamans strain degrading the fungicide ortho-phenylphenol.</title>
        <authorList>
            <person name="Perruchon C."/>
            <person name="Papadopoulou E.S."/>
            <person name="Rousidou C."/>
            <person name="Vasileiadis S."/>
            <person name="Tanou G."/>
            <person name="Amoutzias G."/>
            <person name="Molassiotis A."/>
            <person name="Karpouzas D.G."/>
        </authorList>
    </citation>
    <scope>NUCLEOTIDE SEQUENCE [LARGE SCALE GENOMIC DNA]</scope>
    <source>
        <strain evidence="3 4">P3</strain>
    </source>
</reference>
<name>A0A1S1HBH5_9SPHN</name>
<dbReference type="Proteomes" id="UP000179467">
    <property type="component" value="Unassembled WGS sequence"/>
</dbReference>
<comment type="caution">
    <text evidence="3">The sequence shown here is derived from an EMBL/GenBank/DDBJ whole genome shotgun (WGS) entry which is preliminary data.</text>
</comment>
<dbReference type="PROSITE" id="PS51257">
    <property type="entry name" value="PROKAR_LIPOPROTEIN"/>
    <property type="match status" value="1"/>
</dbReference>
<feature type="chain" id="PRO_5010355967" description="Lipoprotein" evidence="2">
    <location>
        <begin position="19"/>
        <end position="80"/>
    </location>
</feature>
<evidence type="ECO:0008006" key="5">
    <source>
        <dbReference type="Google" id="ProtNLM"/>
    </source>
</evidence>
<feature type="signal peptide" evidence="2">
    <location>
        <begin position="1"/>
        <end position="18"/>
    </location>
</feature>
<evidence type="ECO:0000313" key="3">
    <source>
        <dbReference type="EMBL" id="OHT19579.1"/>
    </source>
</evidence>
<dbReference type="RefSeq" id="WP_015459993.1">
    <property type="nucleotide sequence ID" value="NZ_MIPT01000001.1"/>
</dbReference>
<evidence type="ECO:0000313" key="4">
    <source>
        <dbReference type="Proteomes" id="UP000179467"/>
    </source>
</evidence>
<dbReference type="AlphaFoldDB" id="A0A1S1HBH5"/>
<evidence type="ECO:0000256" key="2">
    <source>
        <dbReference type="SAM" id="SignalP"/>
    </source>
</evidence>
<protein>
    <recommendedName>
        <fullName evidence="5">Lipoprotein</fullName>
    </recommendedName>
</protein>
<evidence type="ECO:0000256" key="1">
    <source>
        <dbReference type="SAM" id="Coils"/>
    </source>
</evidence>
<keyword evidence="2" id="KW-0732">Signal</keyword>
<organism evidence="3 4">
    <name type="scientific">Edaphosphingomonas haloaromaticamans</name>
    <dbReference type="NCBI Taxonomy" id="653954"/>
    <lineage>
        <taxon>Bacteria</taxon>
        <taxon>Pseudomonadati</taxon>
        <taxon>Pseudomonadota</taxon>
        <taxon>Alphaproteobacteria</taxon>
        <taxon>Sphingomonadales</taxon>
        <taxon>Rhizorhabdaceae</taxon>
        <taxon>Edaphosphingomonas</taxon>
    </lineage>
</organism>
<dbReference type="EMBL" id="MIPT01000001">
    <property type="protein sequence ID" value="OHT19579.1"/>
    <property type="molecule type" value="Genomic_DNA"/>
</dbReference>
<keyword evidence="1" id="KW-0175">Coiled coil</keyword>
<proteinExistence type="predicted"/>
<sequence>MKKIVVLSLAAVASFGLAACSKQEPAASNETEVTNEVADVNATVEEAVTDVNATAENAVADINAAAENATNAVENATNAQ</sequence>
<feature type="coiled-coil region" evidence="1">
    <location>
        <begin position="52"/>
        <end position="79"/>
    </location>
</feature>
<gene>
    <name evidence="3" type="ORF">BHE75_01566</name>
</gene>